<dbReference type="GO" id="GO:0005615">
    <property type="term" value="C:extracellular space"/>
    <property type="evidence" value="ECO:0007669"/>
    <property type="project" value="TreeGrafter"/>
</dbReference>
<evidence type="ECO:0000256" key="5">
    <source>
        <dbReference type="SAM" id="SignalP"/>
    </source>
</evidence>
<evidence type="ECO:0000313" key="7">
    <source>
        <dbReference type="EMBL" id="CAG6736937.1"/>
    </source>
</evidence>
<keyword evidence="5" id="KW-0732">Signal</keyword>
<evidence type="ECO:0000256" key="4">
    <source>
        <dbReference type="RuleBase" id="RU004262"/>
    </source>
</evidence>
<dbReference type="InterPro" id="IPR000734">
    <property type="entry name" value="TAG_lipase"/>
</dbReference>
<dbReference type="Gene3D" id="3.40.50.1820">
    <property type="entry name" value="alpha/beta hydrolase"/>
    <property type="match status" value="1"/>
</dbReference>
<evidence type="ECO:0000256" key="1">
    <source>
        <dbReference type="ARBA" id="ARBA00004613"/>
    </source>
</evidence>
<dbReference type="EMBL" id="HBUF01401245">
    <property type="protein sequence ID" value="CAG6736936.1"/>
    <property type="molecule type" value="Transcribed_RNA"/>
</dbReference>
<dbReference type="EMBL" id="HBUF01229366">
    <property type="protein sequence ID" value="CAG6672727.1"/>
    <property type="molecule type" value="Transcribed_RNA"/>
</dbReference>
<comment type="subcellular location">
    <subcellularLocation>
        <location evidence="1">Secreted</location>
    </subcellularLocation>
</comment>
<name>A0A8D8YXM0_9HEMI</name>
<dbReference type="CDD" id="cd00707">
    <property type="entry name" value="Pancreat_lipase_like"/>
    <property type="match status" value="1"/>
</dbReference>
<feature type="chain" id="PRO_5033672221" evidence="5">
    <location>
        <begin position="38"/>
        <end position="573"/>
    </location>
</feature>
<sequence length="573" mass="63545">MAMPTLFQSSVLVISTWCRFSCICIFLLLFQWQKCTAADRPDRIFDLEGFQMLSNFDKRAIIVNKMGAAIRDSINRRNERIQSRRPRKEICYDKVGCFSIPRRSIAPFGKKTPQSPDDVDTKFWLLTRENPTQPEKVMYSDDKASLVSSHFNESRPTKFIAHGFKGSGKDRGALIIVEALLDLEDCNVVLVDWEKGAAGPSYALAATNTQIIGRQLALLILDMVSIGADPQKIHIVGFSLGAHVAGYAGRGVQNKGVKIGRITGLDPASPLFRQLLATSLVSLNFADAHYVDIIHSDGARHWSEGLGLFESIGHSDYFPNGGLDQPGCEHKKNAVLVSHLEGSMNSTVVCNHIRAWKLFYESLKMSLKDDGCKFLGFHCPGGLKSFKLGTCFPQRCEENSPDGSCGMMGFGSEESRARGALYLVTRDSAPFCGHQMRALAVLSEKTLRTKGNLQLNITTEDDVASFNFHSETEDEISGGQELRALGAAKFSSIDPEVTKVLTITLRFTSSEYPKDDSLRPMPDVVYPSIYIERIVVSDFYGNVWSNCEKDTFLENIKQTNVDEAQLELTLNGC</sequence>
<dbReference type="PANTHER" id="PTHR11610:SF173">
    <property type="entry name" value="LIPASE DOMAIN-CONTAINING PROTEIN-RELATED"/>
    <property type="match status" value="1"/>
</dbReference>
<organism evidence="7">
    <name type="scientific">Cacopsylla melanoneura</name>
    <dbReference type="NCBI Taxonomy" id="428564"/>
    <lineage>
        <taxon>Eukaryota</taxon>
        <taxon>Metazoa</taxon>
        <taxon>Ecdysozoa</taxon>
        <taxon>Arthropoda</taxon>
        <taxon>Hexapoda</taxon>
        <taxon>Insecta</taxon>
        <taxon>Pterygota</taxon>
        <taxon>Neoptera</taxon>
        <taxon>Paraneoptera</taxon>
        <taxon>Hemiptera</taxon>
        <taxon>Sternorrhyncha</taxon>
        <taxon>Psylloidea</taxon>
        <taxon>Psyllidae</taxon>
        <taxon>Psyllinae</taxon>
        <taxon>Cacopsylla</taxon>
    </lineage>
</organism>
<accession>A0A8D8YXM0</accession>
<dbReference type="AlphaFoldDB" id="A0A8D8YXM0"/>
<dbReference type="GO" id="GO:0016042">
    <property type="term" value="P:lipid catabolic process"/>
    <property type="evidence" value="ECO:0007669"/>
    <property type="project" value="TreeGrafter"/>
</dbReference>
<dbReference type="InterPro" id="IPR029058">
    <property type="entry name" value="AB_hydrolase_fold"/>
</dbReference>
<dbReference type="Pfam" id="PF00151">
    <property type="entry name" value="Lipase"/>
    <property type="match status" value="1"/>
</dbReference>
<feature type="domain" description="Lipase" evidence="6">
    <location>
        <begin position="88"/>
        <end position="431"/>
    </location>
</feature>
<reference evidence="7" key="1">
    <citation type="submission" date="2021-05" db="EMBL/GenBank/DDBJ databases">
        <authorList>
            <person name="Alioto T."/>
            <person name="Alioto T."/>
            <person name="Gomez Garrido J."/>
        </authorList>
    </citation>
    <scope>NUCLEOTIDE SEQUENCE</scope>
</reference>
<proteinExistence type="inferred from homology"/>
<dbReference type="EMBL" id="HBUF01401246">
    <property type="protein sequence ID" value="CAG6736937.1"/>
    <property type="molecule type" value="Transcribed_RNA"/>
</dbReference>
<dbReference type="InterPro" id="IPR033906">
    <property type="entry name" value="Lipase_N"/>
</dbReference>
<protein>
    <submittedName>
        <fullName evidence="7">Pancreatic lipase-related protein 2</fullName>
    </submittedName>
</protein>
<evidence type="ECO:0000256" key="2">
    <source>
        <dbReference type="ARBA" id="ARBA00010701"/>
    </source>
</evidence>
<dbReference type="SUPFAM" id="SSF53474">
    <property type="entry name" value="alpha/beta-Hydrolases"/>
    <property type="match status" value="1"/>
</dbReference>
<comment type="similarity">
    <text evidence="2 4">Belongs to the AB hydrolase superfamily. Lipase family.</text>
</comment>
<evidence type="ECO:0000256" key="3">
    <source>
        <dbReference type="ARBA" id="ARBA00022525"/>
    </source>
</evidence>
<evidence type="ECO:0000259" key="6">
    <source>
        <dbReference type="Pfam" id="PF00151"/>
    </source>
</evidence>
<dbReference type="PANTHER" id="PTHR11610">
    <property type="entry name" value="LIPASE"/>
    <property type="match status" value="1"/>
</dbReference>
<dbReference type="GO" id="GO:0016298">
    <property type="term" value="F:lipase activity"/>
    <property type="evidence" value="ECO:0007669"/>
    <property type="project" value="InterPro"/>
</dbReference>
<dbReference type="InterPro" id="IPR013818">
    <property type="entry name" value="Lipase"/>
</dbReference>
<feature type="signal peptide" evidence="5">
    <location>
        <begin position="1"/>
        <end position="37"/>
    </location>
</feature>
<keyword evidence="3" id="KW-0964">Secreted</keyword>
<dbReference type="PRINTS" id="PR00821">
    <property type="entry name" value="TAGLIPASE"/>
</dbReference>